<dbReference type="EMBL" id="BAABJW010000001">
    <property type="protein sequence ID" value="GAA4805913.1"/>
    <property type="molecule type" value="Genomic_DNA"/>
</dbReference>
<organism evidence="1 2">
    <name type="scientific">Litoribaculum gwangyangense</name>
    <dbReference type="NCBI Taxonomy" id="1130722"/>
    <lineage>
        <taxon>Bacteria</taxon>
        <taxon>Pseudomonadati</taxon>
        <taxon>Bacteroidota</taxon>
        <taxon>Flavobacteriia</taxon>
        <taxon>Flavobacteriales</taxon>
        <taxon>Flavobacteriaceae</taxon>
        <taxon>Litoribaculum</taxon>
    </lineage>
</organism>
<reference evidence="2" key="1">
    <citation type="journal article" date="2019" name="Int. J. Syst. Evol. Microbiol.">
        <title>The Global Catalogue of Microorganisms (GCM) 10K type strain sequencing project: providing services to taxonomists for standard genome sequencing and annotation.</title>
        <authorList>
            <consortium name="The Broad Institute Genomics Platform"/>
            <consortium name="The Broad Institute Genome Sequencing Center for Infectious Disease"/>
            <person name="Wu L."/>
            <person name="Ma J."/>
        </authorList>
    </citation>
    <scope>NUCLEOTIDE SEQUENCE [LARGE SCALE GENOMIC DNA]</scope>
    <source>
        <strain evidence="2">JCM 18325</strain>
    </source>
</reference>
<dbReference type="Proteomes" id="UP001501433">
    <property type="component" value="Unassembled WGS sequence"/>
</dbReference>
<comment type="caution">
    <text evidence="1">The sequence shown here is derived from an EMBL/GenBank/DDBJ whole genome shotgun (WGS) entry which is preliminary data.</text>
</comment>
<protein>
    <recommendedName>
        <fullName evidence="3">Tetratricopeptide repeat protein</fullName>
    </recommendedName>
</protein>
<dbReference type="SUPFAM" id="SSF48452">
    <property type="entry name" value="TPR-like"/>
    <property type="match status" value="1"/>
</dbReference>
<gene>
    <name evidence="1" type="ORF">GCM10023330_10530</name>
</gene>
<evidence type="ECO:0008006" key="3">
    <source>
        <dbReference type="Google" id="ProtNLM"/>
    </source>
</evidence>
<proteinExistence type="predicted"/>
<sequence>MKKISTYILTLILLVNCTDNLKDATDFTAVENPNLSVGTVVGQPNSSNIWLLGLERQLANAIDEFLMLAELGSDNYVNTQTFFNQFMDKLEIRNDDPDMEDTYFDIARLREMARFGLTTVGPGDVEYNAEIEAEYNFFEGLAYLYSAMYFSHVPIEPGGVTFSSTENYNSAIASFDTAIGLNAKPEYHLAKARAYYYLGNVTEASSAASAAIGLDPDFLRSAQFDEQNNPDNQFEDALYERATFDDLQPLPTLDFLDPKYSFVSAAEDAPVHYLKAEEAYLILAEANLANSNAAGAQTNLEDMLAVVATREVREIDDSIEGRPDASANAANFPARPRTTSVVVNGRSGLVLDRQSGDIMVPSVSGTSLTQAEIDAITNNDSALELLYRTRQEIFIAEGIRMVDMGVKLVIHQNEFLQNTNISDGDPGTTPVIPSFIDSVKANLDSFTFSSNVATTTIDLNQILVANKTSSAVLPFH</sequence>
<dbReference type="RefSeq" id="WP_345275892.1">
    <property type="nucleotide sequence ID" value="NZ_BAABJW010000001.1"/>
</dbReference>
<dbReference type="InterPro" id="IPR011990">
    <property type="entry name" value="TPR-like_helical_dom_sf"/>
</dbReference>
<evidence type="ECO:0000313" key="2">
    <source>
        <dbReference type="Proteomes" id="UP001501433"/>
    </source>
</evidence>
<dbReference type="Gene3D" id="1.25.40.10">
    <property type="entry name" value="Tetratricopeptide repeat domain"/>
    <property type="match status" value="1"/>
</dbReference>
<keyword evidence="2" id="KW-1185">Reference proteome</keyword>
<name>A0ABP9C9J9_9FLAO</name>
<evidence type="ECO:0000313" key="1">
    <source>
        <dbReference type="EMBL" id="GAA4805913.1"/>
    </source>
</evidence>
<accession>A0ABP9C9J9</accession>